<organism evidence="1 2">
    <name type="scientific">Bombardia bombarda</name>
    <dbReference type="NCBI Taxonomy" id="252184"/>
    <lineage>
        <taxon>Eukaryota</taxon>
        <taxon>Fungi</taxon>
        <taxon>Dikarya</taxon>
        <taxon>Ascomycota</taxon>
        <taxon>Pezizomycotina</taxon>
        <taxon>Sordariomycetes</taxon>
        <taxon>Sordariomycetidae</taxon>
        <taxon>Sordariales</taxon>
        <taxon>Lasiosphaeriaceae</taxon>
        <taxon>Bombardia</taxon>
    </lineage>
</organism>
<gene>
    <name evidence="1" type="ORF">B0T17DRAFT_510502</name>
</gene>
<comment type="caution">
    <text evidence="1">The sequence shown here is derived from an EMBL/GenBank/DDBJ whole genome shotgun (WGS) entry which is preliminary data.</text>
</comment>
<name>A0AA39WIE0_9PEZI</name>
<reference evidence="1" key="1">
    <citation type="submission" date="2023-06" db="EMBL/GenBank/DDBJ databases">
        <title>Genome-scale phylogeny and comparative genomics of the fungal order Sordariales.</title>
        <authorList>
            <consortium name="Lawrence Berkeley National Laboratory"/>
            <person name="Hensen N."/>
            <person name="Bonometti L."/>
            <person name="Westerberg I."/>
            <person name="Brannstrom I.O."/>
            <person name="Guillou S."/>
            <person name="Cros-Aarteil S."/>
            <person name="Calhoun S."/>
            <person name="Haridas S."/>
            <person name="Kuo A."/>
            <person name="Mondo S."/>
            <person name="Pangilinan J."/>
            <person name="Riley R."/>
            <person name="LaButti K."/>
            <person name="Andreopoulos B."/>
            <person name="Lipzen A."/>
            <person name="Chen C."/>
            <person name="Yanf M."/>
            <person name="Daum C."/>
            <person name="Ng V."/>
            <person name="Clum A."/>
            <person name="Steindorff A."/>
            <person name="Ohm R."/>
            <person name="Martin F."/>
            <person name="Silar P."/>
            <person name="Natvig D."/>
            <person name="Lalanne C."/>
            <person name="Gautier V."/>
            <person name="Ament-velasquez S.L."/>
            <person name="Kruys A."/>
            <person name="Hutchinson M.I."/>
            <person name="Powell A.J."/>
            <person name="Barry K."/>
            <person name="Miller A.N."/>
            <person name="Grigoriev I.V."/>
            <person name="Debuchy R."/>
            <person name="Gladieux P."/>
            <person name="Thoren M.H."/>
            <person name="Johannesson H."/>
        </authorList>
    </citation>
    <scope>NUCLEOTIDE SEQUENCE</scope>
    <source>
        <strain evidence="1">SMH3391-2</strain>
    </source>
</reference>
<evidence type="ECO:0000313" key="2">
    <source>
        <dbReference type="Proteomes" id="UP001174934"/>
    </source>
</evidence>
<dbReference type="Proteomes" id="UP001174934">
    <property type="component" value="Unassembled WGS sequence"/>
</dbReference>
<keyword evidence="2" id="KW-1185">Reference proteome</keyword>
<protein>
    <submittedName>
        <fullName evidence="1">Uncharacterized protein</fullName>
    </submittedName>
</protein>
<accession>A0AA39WIE0</accession>
<dbReference type="AlphaFoldDB" id="A0AA39WIE0"/>
<proteinExistence type="predicted"/>
<dbReference type="EMBL" id="JAULSR010000006">
    <property type="protein sequence ID" value="KAK0615942.1"/>
    <property type="molecule type" value="Genomic_DNA"/>
</dbReference>
<evidence type="ECO:0000313" key="1">
    <source>
        <dbReference type="EMBL" id="KAK0615942.1"/>
    </source>
</evidence>
<sequence>MTSQRLSNAANAKDTPFRFSQLHIDRIVKSLLQTGRARAWARRGTYVTMSHPLLGRSRKFAVSPLTCPDAIVIATFANARSADTVATDSHRQWPGGDAGSLLGAWELGLTGVGSSGPRHGEGHLLATAGAMDSSNSNITKTTAMQYSVQLETGRQEQGAAAALLALLSAGDGQETGSRGGLCSSGSQERLLYEAVSRPGLTEGADEDGKSACSLGLQEQAAVTTSANDLPDTAAGSSLPRPSSPGLVTGWMEERNLRFDALLSSPGCGAI</sequence>